<gene>
    <name evidence="1" type="ORF">CEV32_1488</name>
</gene>
<evidence type="ECO:0000313" key="1">
    <source>
        <dbReference type="EMBL" id="OYR11190.1"/>
    </source>
</evidence>
<evidence type="ECO:0000313" key="2">
    <source>
        <dbReference type="Proteomes" id="UP000216345"/>
    </source>
</evidence>
<comment type="caution">
    <text evidence="1">The sequence shown here is derived from an EMBL/GenBank/DDBJ whole genome shotgun (WGS) entry which is preliminary data.</text>
</comment>
<organism evidence="1 2">
    <name type="scientific">Brucella rhizosphaerae</name>
    <dbReference type="NCBI Taxonomy" id="571254"/>
    <lineage>
        <taxon>Bacteria</taxon>
        <taxon>Pseudomonadati</taxon>
        <taxon>Pseudomonadota</taxon>
        <taxon>Alphaproteobacteria</taxon>
        <taxon>Hyphomicrobiales</taxon>
        <taxon>Brucellaceae</taxon>
        <taxon>Brucella/Ochrobactrum group</taxon>
        <taxon>Brucella</taxon>
    </lineage>
</organism>
<dbReference type="EMBL" id="NNRK01000033">
    <property type="protein sequence ID" value="OYR11190.1"/>
    <property type="molecule type" value="Genomic_DNA"/>
</dbReference>
<sequence>MTNAIELLKAAATTGFVGGQNAVEIFLNKIDTQVANAKQVKEGKTLNTRSLWFRKDGAGYVVRVGRNAFEIAGSKLFRANDLDEVVAILTAAKEAIQADAKLQETITKFSKERSERLKKGRTKAKA</sequence>
<accession>A0A256F8X9</accession>
<dbReference type="OrthoDB" id="8372283at2"/>
<proteinExistence type="predicted"/>
<keyword evidence="2" id="KW-1185">Reference proteome</keyword>
<reference evidence="1 2" key="1">
    <citation type="submission" date="2017-07" db="EMBL/GenBank/DDBJ databases">
        <title>Phylogenetic study on the rhizospheric bacterium Ochrobactrum sp. A44.</title>
        <authorList>
            <person name="Krzyzanowska D.M."/>
            <person name="Ossowicki A."/>
            <person name="Rajewska M."/>
            <person name="Maciag T."/>
            <person name="Kaczynski Z."/>
            <person name="Czerwicka M."/>
            <person name="Jafra S."/>
        </authorList>
    </citation>
    <scope>NUCLEOTIDE SEQUENCE [LARGE SCALE GENOMIC DNA]</scope>
    <source>
        <strain evidence="1 2">PR17</strain>
    </source>
</reference>
<name>A0A256F8X9_9HYPH</name>
<dbReference type="Proteomes" id="UP000216345">
    <property type="component" value="Unassembled WGS sequence"/>
</dbReference>
<dbReference type="RefSeq" id="WP_094578153.1">
    <property type="nucleotide sequence ID" value="NZ_JBHEEL010000007.1"/>
</dbReference>
<protein>
    <submittedName>
        <fullName evidence="1">Uncharacterized protein</fullName>
    </submittedName>
</protein>
<dbReference type="AlphaFoldDB" id="A0A256F8X9"/>